<organism evidence="2 3">
    <name type="scientific">Candidatus Methanoplasma termitum</name>
    <dbReference type="NCBI Taxonomy" id="1577791"/>
    <lineage>
        <taxon>Archaea</taxon>
        <taxon>Methanobacteriati</taxon>
        <taxon>Thermoplasmatota</taxon>
        <taxon>Thermoplasmata</taxon>
        <taxon>Methanomassiliicoccales</taxon>
        <taxon>Methanomassiliicoccaceae</taxon>
        <taxon>Candidatus Methanoplasma</taxon>
    </lineage>
</organism>
<dbReference type="Proteomes" id="UP000030787">
    <property type="component" value="Chromosome"/>
</dbReference>
<dbReference type="Pfam" id="PF01243">
    <property type="entry name" value="PNPOx_N"/>
    <property type="match status" value="1"/>
</dbReference>
<reference evidence="2 3" key="1">
    <citation type="journal article" date="2014" name="Appl. Environ. Microbiol.">
        <title>Comparative Genome Analysis of 'Candidatus Methanoplasma termitum' Indicates a New Mode of Energy Metabolism in the Seventh Order of Methanogens.</title>
        <authorList>
            <person name="Lang K."/>
            <person name="Schuldes J."/>
            <person name="Klingl A."/>
            <person name="Poehlein A."/>
            <person name="Daniel R."/>
            <person name="Brune A."/>
        </authorList>
    </citation>
    <scope>NUCLEOTIDE SEQUENCE [LARGE SCALE GENOMIC DNA]</scope>
    <source>
        <strain evidence="3">Mpt1</strain>
    </source>
</reference>
<dbReference type="HOGENOM" id="CLU_1871830_0_0_2"/>
<proteinExistence type="predicted"/>
<keyword evidence="3" id="KW-1185">Reference proteome</keyword>
<name>A0A0A7LF03_9ARCH</name>
<feature type="domain" description="Pyridoxamine 5'-phosphate oxidase N-terminal" evidence="1">
    <location>
        <begin position="9"/>
        <end position="127"/>
    </location>
</feature>
<dbReference type="EMBL" id="CP010070">
    <property type="protein sequence ID" value="AIZ56907.1"/>
    <property type="molecule type" value="Genomic_DNA"/>
</dbReference>
<dbReference type="STRING" id="1577791.Mpt1_c10360"/>
<dbReference type="InterPro" id="IPR011576">
    <property type="entry name" value="Pyridox_Oxase_N"/>
</dbReference>
<dbReference type="AlphaFoldDB" id="A0A0A7LF03"/>
<dbReference type="SUPFAM" id="SSF50475">
    <property type="entry name" value="FMN-binding split barrel"/>
    <property type="match status" value="1"/>
</dbReference>
<evidence type="ECO:0000313" key="3">
    <source>
        <dbReference type="Proteomes" id="UP000030787"/>
    </source>
</evidence>
<dbReference type="KEGG" id="mear:Mpt1_c10360"/>
<sequence length="141" mass="15666">MYEQVKKMERFMEILNANRVMNLATSSNDKPRSSIMEYVMIGDSMFFGTDPGSIKGNNLAKNPKLSLTVGGMPAYLALDGKATEAGKKDAEAYNKVLLERHPEFKQFIESGMMKLKVFKVVIDTVYLTEGHGPAKVIKVGK</sequence>
<protein>
    <submittedName>
        <fullName evidence="2">Pyridoxamine 5'-phosphate oxidase</fullName>
    </submittedName>
</protein>
<gene>
    <name evidence="2" type="ORF">Mpt1_c10360</name>
</gene>
<evidence type="ECO:0000313" key="2">
    <source>
        <dbReference type="EMBL" id="AIZ56907.1"/>
    </source>
</evidence>
<dbReference type="Gene3D" id="2.30.110.10">
    <property type="entry name" value="Electron Transport, Fmn-binding Protein, Chain A"/>
    <property type="match status" value="1"/>
</dbReference>
<evidence type="ECO:0000259" key="1">
    <source>
        <dbReference type="Pfam" id="PF01243"/>
    </source>
</evidence>
<dbReference type="InterPro" id="IPR012349">
    <property type="entry name" value="Split_barrel_FMN-bd"/>
</dbReference>
<accession>A0A0A7LF03</accession>